<dbReference type="EMBL" id="BMAO01015340">
    <property type="protein sequence ID" value="GFR01182.1"/>
    <property type="molecule type" value="Genomic_DNA"/>
</dbReference>
<dbReference type="OrthoDB" id="10647525at2759"/>
<accession>A0A8X6LA66</accession>
<protein>
    <submittedName>
        <fullName evidence="2">Uncharacterized protein</fullName>
    </submittedName>
</protein>
<evidence type="ECO:0000256" key="1">
    <source>
        <dbReference type="SAM" id="MobiDB-lite"/>
    </source>
</evidence>
<feature type="compositionally biased region" description="Polar residues" evidence="1">
    <location>
        <begin position="32"/>
        <end position="48"/>
    </location>
</feature>
<evidence type="ECO:0000313" key="3">
    <source>
        <dbReference type="Proteomes" id="UP000887116"/>
    </source>
</evidence>
<sequence>MNHPCFEDTEIFPCAYASQFEHFTDESAHAVENSSETPSSQVEKTSMSSLQKSTKCKRTVQELLNEFLVQKTVYTKAVTDDWCLNDILFDKQLNESPNMNTLEVNSDAQILEMPENVLNRDLLNFQQSKPELSVLNERDAQNGSATSDNTISSKIRSTLPKEYLPIVSVKRLSDEIYKKCINKGYVVMKKIKNLSPMKNKRISSVTNKKFVTIEITKSSDCSNITIRIISGGKRNAFKLNELTIKKLKEIVSKYLENSQIKTNPFCILVPSKIFGIGKKCC</sequence>
<keyword evidence="3" id="KW-1185">Reference proteome</keyword>
<evidence type="ECO:0000313" key="2">
    <source>
        <dbReference type="EMBL" id="GFR01182.1"/>
    </source>
</evidence>
<reference evidence="2" key="1">
    <citation type="submission" date="2020-07" db="EMBL/GenBank/DDBJ databases">
        <title>Multicomponent nature underlies the extraordinary mechanical properties of spider dragline silk.</title>
        <authorList>
            <person name="Kono N."/>
            <person name="Nakamura H."/>
            <person name="Mori M."/>
            <person name="Yoshida Y."/>
            <person name="Ohtoshi R."/>
            <person name="Malay A.D."/>
            <person name="Moran D.A.P."/>
            <person name="Tomita M."/>
            <person name="Numata K."/>
            <person name="Arakawa K."/>
        </authorList>
    </citation>
    <scope>NUCLEOTIDE SEQUENCE</scope>
</reference>
<gene>
    <name evidence="2" type="ORF">TNCT_290901</name>
</gene>
<comment type="caution">
    <text evidence="2">The sequence shown here is derived from an EMBL/GenBank/DDBJ whole genome shotgun (WGS) entry which is preliminary data.</text>
</comment>
<dbReference type="AlphaFoldDB" id="A0A8X6LA66"/>
<name>A0A8X6LA66_TRICU</name>
<feature type="region of interest" description="Disordered" evidence="1">
    <location>
        <begin position="27"/>
        <end position="48"/>
    </location>
</feature>
<dbReference type="Proteomes" id="UP000887116">
    <property type="component" value="Unassembled WGS sequence"/>
</dbReference>
<proteinExistence type="predicted"/>
<organism evidence="2 3">
    <name type="scientific">Trichonephila clavata</name>
    <name type="common">Joro spider</name>
    <name type="synonym">Nephila clavata</name>
    <dbReference type="NCBI Taxonomy" id="2740835"/>
    <lineage>
        <taxon>Eukaryota</taxon>
        <taxon>Metazoa</taxon>
        <taxon>Ecdysozoa</taxon>
        <taxon>Arthropoda</taxon>
        <taxon>Chelicerata</taxon>
        <taxon>Arachnida</taxon>
        <taxon>Araneae</taxon>
        <taxon>Araneomorphae</taxon>
        <taxon>Entelegynae</taxon>
        <taxon>Araneoidea</taxon>
        <taxon>Nephilidae</taxon>
        <taxon>Trichonephila</taxon>
    </lineage>
</organism>